<accession>A0AAN6NZ06</accession>
<organism evidence="2 3">
    <name type="scientific">Pseudoneurospora amorphoporcata</name>
    <dbReference type="NCBI Taxonomy" id="241081"/>
    <lineage>
        <taxon>Eukaryota</taxon>
        <taxon>Fungi</taxon>
        <taxon>Dikarya</taxon>
        <taxon>Ascomycota</taxon>
        <taxon>Pezizomycotina</taxon>
        <taxon>Sordariomycetes</taxon>
        <taxon>Sordariomycetidae</taxon>
        <taxon>Sordariales</taxon>
        <taxon>Sordariaceae</taxon>
        <taxon>Pseudoneurospora</taxon>
    </lineage>
</organism>
<comment type="caution">
    <text evidence="2">The sequence shown here is derived from an EMBL/GenBank/DDBJ whole genome shotgun (WGS) entry which is preliminary data.</text>
</comment>
<gene>
    <name evidence="2" type="ORF">QBC32DRAFT_140805</name>
</gene>
<name>A0AAN6NZ06_9PEZI</name>
<feature type="chain" id="PRO_5042964092" description="Secreted protein" evidence="1">
    <location>
        <begin position="17"/>
        <end position="150"/>
    </location>
</feature>
<evidence type="ECO:0000256" key="1">
    <source>
        <dbReference type="SAM" id="SignalP"/>
    </source>
</evidence>
<protein>
    <recommendedName>
        <fullName evidence="4">Secreted protein</fullName>
    </recommendedName>
</protein>
<dbReference type="EMBL" id="MU859122">
    <property type="protein sequence ID" value="KAK3952497.1"/>
    <property type="molecule type" value="Genomic_DNA"/>
</dbReference>
<evidence type="ECO:0000313" key="3">
    <source>
        <dbReference type="Proteomes" id="UP001303222"/>
    </source>
</evidence>
<reference evidence="2" key="2">
    <citation type="submission" date="2023-06" db="EMBL/GenBank/DDBJ databases">
        <authorList>
            <consortium name="Lawrence Berkeley National Laboratory"/>
            <person name="Mondo S.J."/>
            <person name="Hensen N."/>
            <person name="Bonometti L."/>
            <person name="Westerberg I."/>
            <person name="Brannstrom I.O."/>
            <person name="Guillou S."/>
            <person name="Cros-Aarteil S."/>
            <person name="Calhoun S."/>
            <person name="Haridas S."/>
            <person name="Kuo A."/>
            <person name="Pangilinan J."/>
            <person name="Riley R."/>
            <person name="Labutti K."/>
            <person name="Andreopoulos B."/>
            <person name="Lipzen A."/>
            <person name="Chen C."/>
            <person name="Yanf M."/>
            <person name="Daum C."/>
            <person name="Ng V."/>
            <person name="Clum A."/>
            <person name="Steindorff A."/>
            <person name="Ohm R."/>
            <person name="Martin F."/>
            <person name="Silar P."/>
            <person name="Natvig D."/>
            <person name="Lalanne C."/>
            <person name="Gautier V."/>
            <person name="Ament-Velasquez S.L."/>
            <person name="Kruys A."/>
            <person name="Hutchinson M.I."/>
            <person name="Powell A.J."/>
            <person name="Barry K."/>
            <person name="Miller A.N."/>
            <person name="Grigoriev I.V."/>
            <person name="Debuchy R."/>
            <person name="Gladieux P."/>
            <person name="Thoren M.H."/>
            <person name="Johannesson H."/>
        </authorList>
    </citation>
    <scope>NUCLEOTIDE SEQUENCE</scope>
    <source>
        <strain evidence="2">CBS 626.80</strain>
    </source>
</reference>
<sequence>MLLLSTLAQSLSISLAMINMSTVKRFATPRDAACEGSVRLCSQYRLCDTDRRHTLSHPVPIDVNASQSSPLVANARHDLSLGAFGVSPKMNRSPGCSEHTQSGMACIASLMLKTAIRRRVHHDSPLPVNTSTPSCLFICFHTRGPHCLGP</sequence>
<keyword evidence="3" id="KW-1185">Reference proteome</keyword>
<keyword evidence="1" id="KW-0732">Signal</keyword>
<dbReference type="Proteomes" id="UP001303222">
    <property type="component" value="Unassembled WGS sequence"/>
</dbReference>
<proteinExistence type="predicted"/>
<reference evidence="2" key="1">
    <citation type="journal article" date="2023" name="Mol. Phylogenet. Evol.">
        <title>Genome-scale phylogeny and comparative genomics of the fungal order Sordariales.</title>
        <authorList>
            <person name="Hensen N."/>
            <person name="Bonometti L."/>
            <person name="Westerberg I."/>
            <person name="Brannstrom I.O."/>
            <person name="Guillou S."/>
            <person name="Cros-Aarteil S."/>
            <person name="Calhoun S."/>
            <person name="Haridas S."/>
            <person name="Kuo A."/>
            <person name="Mondo S."/>
            <person name="Pangilinan J."/>
            <person name="Riley R."/>
            <person name="LaButti K."/>
            <person name="Andreopoulos B."/>
            <person name="Lipzen A."/>
            <person name="Chen C."/>
            <person name="Yan M."/>
            <person name="Daum C."/>
            <person name="Ng V."/>
            <person name="Clum A."/>
            <person name="Steindorff A."/>
            <person name="Ohm R.A."/>
            <person name="Martin F."/>
            <person name="Silar P."/>
            <person name="Natvig D.O."/>
            <person name="Lalanne C."/>
            <person name="Gautier V."/>
            <person name="Ament-Velasquez S.L."/>
            <person name="Kruys A."/>
            <person name="Hutchinson M.I."/>
            <person name="Powell A.J."/>
            <person name="Barry K."/>
            <person name="Miller A.N."/>
            <person name="Grigoriev I.V."/>
            <person name="Debuchy R."/>
            <person name="Gladieux P."/>
            <person name="Hiltunen Thoren M."/>
            <person name="Johannesson H."/>
        </authorList>
    </citation>
    <scope>NUCLEOTIDE SEQUENCE</scope>
    <source>
        <strain evidence="2">CBS 626.80</strain>
    </source>
</reference>
<evidence type="ECO:0008006" key="4">
    <source>
        <dbReference type="Google" id="ProtNLM"/>
    </source>
</evidence>
<feature type="signal peptide" evidence="1">
    <location>
        <begin position="1"/>
        <end position="16"/>
    </location>
</feature>
<evidence type="ECO:0000313" key="2">
    <source>
        <dbReference type="EMBL" id="KAK3952497.1"/>
    </source>
</evidence>
<dbReference type="AlphaFoldDB" id="A0AAN6NZ06"/>